<dbReference type="Pfam" id="PF18766">
    <property type="entry name" value="SWI2_SNF2"/>
    <property type="match status" value="1"/>
</dbReference>
<dbReference type="RefSeq" id="WP_002709093.1">
    <property type="nucleotide sequence ID" value="NZ_JH651384.1"/>
</dbReference>
<evidence type="ECO:0000256" key="8">
    <source>
        <dbReference type="ARBA" id="ARBA00022840"/>
    </source>
</evidence>
<organism evidence="12 13">
    <name type="scientific">Thiothrix nivea (strain ATCC 35100 / DSM 5205 / JP2)</name>
    <dbReference type="NCBI Taxonomy" id="870187"/>
    <lineage>
        <taxon>Bacteria</taxon>
        <taxon>Pseudomonadati</taxon>
        <taxon>Pseudomonadota</taxon>
        <taxon>Gammaproteobacteria</taxon>
        <taxon>Thiotrichales</taxon>
        <taxon>Thiotrichaceae</taxon>
        <taxon>Thiothrix</taxon>
    </lineage>
</organism>
<dbReference type="EC" id="3.1.21.3" evidence="10"/>
<keyword evidence="3" id="KW-0540">Nuclease</keyword>
<dbReference type="GO" id="GO:0009035">
    <property type="term" value="F:type I site-specific deoxyribonuclease activity"/>
    <property type="evidence" value="ECO:0007669"/>
    <property type="project" value="UniProtKB-EC"/>
</dbReference>
<dbReference type="PANTHER" id="PTHR30195">
    <property type="entry name" value="TYPE I SITE-SPECIFIC DEOXYRIBONUCLEASE PROTEIN SUBUNIT M AND R"/>
    <property type="match status" value="1"/>
</dbReference>
<dbReference type="Gene3D" id="3.90.1570.50">
    <property type="match status" value="1"/>
</dbReference>
<evidence type="ECO:0000256" key="3">
    <source>
        <dbReference type="ARBA" id="ARBA00022722"/>
    </source>
</evidence>
<evidence type="ECO:0000256" key="6">
    <source>
        <dbReference type="ARBA" id="ARBA00022759"/>
    </source>
</evidence>
<evidence type="ECO:0000256" key="7">
    <source>
        <dbReference type="ARBA" id="ARBA00022801"/>
    </source>
</evidence>
<dbReference type="InterPro" id="IPR004473">
    <property type="entry name" value="Restrct_endonuc_typeI_HsdR"/>
</dbReference>
<dbReference type="NCBIfam" id="TIGR00348">
    <property type="entry name" value="hsdR"/>
    <property type="match status" value="1"/>
</dbReference>
<comment type="catalytic activity">
    <reaction evidence="1 10">
        <text>Endonucleolytic cleavage of DNA to give random double-stranded fragments with terminal 5'-phosphates, ATP is simultaneously hydrolyzed.</text>
        <dbReference type="EC" id="3.1.21.3"/>
    </reaction>
</comment>
<evidence type="ECO:0000256" key="9">
    <source>
        <dbReference type="ARBA" id="ARBA00023125"/>
    </source>
</evidence>
<proteinExistence type="inferred from homology"/>
<reference evidence="13" key="1">
    <citation type="journal article" date="2011" name="Stand. Genomic Sci.">
        <title>Genome sequence of the filamentous, gliding Thiothrix nivea neotype strain (JP2(T)).</title>
        <authorList>
            <person name="Lapidus A."/>
            <person name="Nolan M."/>
            <person name="Lucas S."/>
            <person name="Glavina Del Rio T."/>
            <person name="Tice H."/>
            <person name="Cheng J.F."/>
            <person name="Tapia R."/>
            <person name="Han C."/>
            <person name="Goodwin L."/>
            <person name="Pitluck S."/>
            <person name="Liolios K."/>
            <person name="Pagani I."/>
            <person name="Ivanova N."/>
            <person name="Huntemann M."/>
            <person name="Mavromatis K."/>
            <person name="Mikhailova N."/>
            <person name="Pati A."/>
            <person name="Chen A."/>
            <person name="Palaniappan K."/>
            <person name="Land M."/>
            <person name="Brambilla E.M."/>
            <person name="Rohde M."/>
            <person name="Abt B."/>
            <person name="Verbarg S."/>
            <person name="Goker M."/>
            <person name="Bristow J."/>
            <person name="Eisen J.A."/>
            <person name="Markowitz V."/>
            <person name="Hugenholtz P."/>
            <person name="Kyrpides N.C."/>
            <person name="Klenk H.P."/>
            <person name="Woyke T."/>
        </authorList>
    </citation>
    <scope>NUCLEOTIDE SEQUENCE [LARGE SCALE GENOMIC DNA]</scope>
    <source>
        <strain evidence="13">ATCC 35100 / DSM 5205 / JP2</strain>
    </source>
</reference>
<sequence>MPALPRFQEEYSAKLPALALLSQLGWSFLSPQQAVIARHGHYDQVVLRDILRSELQKRRFTFAGREYALSSHALDNLIAEVCSPALNEGLLSANEKLYNHLLYGISITEFVDGKKANPTIALIDWHNPANNHFSFTEEFSITRAGGVDTRRPDIVCFVNGIPLVVIEAKRPNGHANKAPTIDEGISQSLRNQRPDEIPHLFAYSQLLLSINGAEGRYATCATPSKFWSAWREEDISPAEMHAIKNRPLTALQTEILFAHRTAQDWAWYQAWSTAELAVTGQDHLLISLLQPQRLLEMVRFYTLFDKKVGKIVARYQQVFAIKRLIERLTGKDPLPDSPLPGGGDKNMVRDSCSLPWQGEGWGGVSSRGGVIWHTTGSGKSFTMVFLSKALILHDSLKHCRILVVTDRVDLESQLSKTFLSGGELASKKDKEAAMATSGKRLAEQIGKGTERILFSLIQKFNSATKLPECRNASPNMIVLIDAGHRSQGGENHIRMKQALPKAAFVAFTGTPLLKDDKTEGKFGKIIHAYTMQRAVDDQTVTPLLYEERIPDLDVNERAIDSWFERITEGLTAEQKTDLKRKFARKGEIYSVDDRIRLIALDIANHFVKNIDDGLKGQLACDSKASAIKYKQYLDEAGLFGSAVVMSPPDTREGNTDVDEEALPAVAAWWKTNVGTQDEAAYTKAIIERFDKDEALKLLIVVDKLLTGFDEPKNTVLYIDKPLKQHNLIQAIARVNRLHPLKKFGLLIDYRGILAELDTTLQKYQDLAARTQGGYDINDIAGLYSQMSTEYKRLPQLYKTLWAIFAGVKNKHDIEQLRQVLVPKMVYVGGDPTPTLPLPGEGARNADSSLHSSPWKGGGWEGVNSSQELVDANLKTREDFYEALTAFASCLKVALQSATFFADTSFSDTDRRHYKETLKQFSSLRQLAKQDAGETIQYDQYVAQVKKLLDKHVVGVDIKDAQGVYEVNKMGQKQAPEDWSADKTRNETDIIKTRVTRMIEQDLCDDPYAQEAFSKLLRLAIAEAEKLFDHPLKQYLLFHDFAEQVQQRRVPDMPNVFAGNHHAQAYFGVFKQTLPEVFTAVDQATQDQWVQLAFVLDTHVEQSVAEHSINPQNIEADIRKKLLPLLFKECKAIGGGMDQAKAMVERVVQIVRVGLSGV</sequence>
<keyword evidence="8 10" id="KW-0067">ATP-binding</keyword>
<keyword evidence="4 10" id="KW-0547">Nucleotide-binding</keyword>
<dbReference type="Gene3D" id="3.40.50.300">
    <property type="entry name" value="P-loop containing nucleotide triphosphate hydrolases"/>
    <property type="match status" value="2"/>
</dbReference>
<evidence type="ECO:0000256" key="4">
    <source>
        <dbReference type="ARBA" id="ARBA00022741"/>
    </source>
</evidence>
<comment type="function">
    <text evidence="10">Subunit R is required for both nuclease and ATPase activities, but not for modification.</text>
</comment>
<dbReference type="InterPro" id="IPR007409">
    <property type="entry name" value="Restrct_endonuc_type1_HsdR_N"/>
</dbReference>
<dbReference type="GO" id="GO:0005524">
    <property type="term" value="F:ATP binding"/>
    <property type="evidence" value="ECO:0007669"/>
    <property type="project" value="UniProtKB-KW"/>
</dbReference>
<dbReference type="SMART" id="SM00487">
    <property type="entry name" value="DEXDc"/>
    <property type="match status" value="1"/>
</dbReference>
<keyword evidence="7 10" id="KW-0378">Hydrolase</keyword>
<dbReference type="InterPro" id="IPR027417">
    <property type="entry name" value="P-loop_NTPase"/>
</dbReference>
<dbReference type="Pfam" id="PF22679">
    <property type="entry name" value="T1R_D3-like"/>
    <property type="match status" value="1"/>
</dbReference>
<dbReference type="Proteomes" id="UP000005317">
    <property type="component" value="Unassembled WGS sequence"/>
</dbReference>
<accession>A0A656HGN2</accession>
<dbReference type="PANTHER" id="PTHR30195:SF15">
    <property type="entry name" value="TYPE I RESTRICTION ENZYME HINDI ENDONUCLEASE SUBUNIT"/>
    <property type="match status" value="1"/>
</dbReference>
<comment type="similarity">
    <text evidence="2 10">Belongs to the HsdR family.</text>
</comment>
<feature type="domain" description="Helicase ATP-binding" evidence="11">
    <location>
        <begin position="360"/>
        <end position="529"/>
    </location>
</feature>
<name>A0A656HGN2_THINJ</name>
<evidence type="ECO:0000256" key="1">
    <source>
        <dbReference type="ARBA" id="ARBA00000851"/>
    </source>
</evidence>
<dbReference type="GO" id="GO:0003677">
    <property type="term" value="F:DNA binding"/>
    <property type="evidence" value="ECO:0007669"/>
    <property type="project" value="UniProtKB-KW"/>
</dbReference>
<gene>
    <name evidence="12" type="ORF">Thini_2646</name>
</gene>
<evidence type="ECO:0000256" key="10">
    <source>
        <dbReference type="RuleBase" id="RU364115"/>
    </source>
</evidence>
<dbReference type="InterPro" id="IPR014001">
    <property type="entry name" value="Helicase_ATP-bd"/>
</dbReference>
<dbReference type="InterPro" id="IPR055180">
    <property type="entry name" value="HsdR_RecA-like_helicase_dom_2"/>
</dbReference>
<dbReference type="GO" id="GO:0009307">
    <property type="term" value="P:DNA restriction-modification system"/>
    <property type="evidence" value="ECO:0007669"/>
    <property type="project" value="UniProtKB-KW"/>
</dbReference>
<dbReference type="CDD" id="cd18800">
    <property type="entry name" value="SF2_C_EcoR124I-like"/>
    <property type="match status" value="1"/>
</dbReference>
<dbReference type="InterPro" id="IPR051268">
    <property type="entry name" value="Type-I_R_enzyme_R_subunit"/>
</dbReference>
<keyword evidence="6" id="KW-0255">Endonuclease</keyword>
<protein>
    <recommendedName>
        <fullName evidence="10">Type I restriction enzyme endonuclease subunit</fullName>
        <shortName evidence="10">R protein</shortName>
        <ecNumber evidence="10">3.1.21.3</ecNumber>
    </recommendedName>
</protein>
<dbReference type="PROSITE" id="PS51192">
    <property type="entry name" value="HELICASE_ATP_BIND_1"/>
    <property type="match status" value="1"/>
</dbReference>
<keyword evidence="9 10" id="KW-0238">DNA-binding</keyword>
<evidence type="ECO:0000256" key="2">
    <source>
        <dbReference type="ARBA" id="ARBA00008598"/>
    </source>
</evidence>
<evidence type="ECO:0000256" key="5">
    <source>
        <dbReference type="ARBA" id="ARBA00022747"/>
    </source>
</evidence>
<dbReference type="Pfam" id="PF04313">
    <property type="entry name" value="HSDR_N"/>
    <property type="match status" value="1"/>
</dbReference>
<keyword evidence="5 10" id="KW-0680">Restriction system</keyword>
<dbReference type="EMBL" id="JH651384">
    <property type="protein sequence ID" value="EIJ35184.1"/>
    <property type="molecule type" value="Genomic_DNA"/>
</dbReference>
<comment type="subunit">
    <text evidence="10">The type I restriction/modification system is composed of three polypeptides R, M and S.</text>
</comment>
<evidence type="ECO:0000313" key="12">
    <source>
        <dbReference type="EMBL" id="EIJ35184.1"/>
    </source>
</evidence>
<evidence type="ECO:0000313" key="13">
    <source>
        <dbReference type="Proteomes" id="UP000005317"/>
    </source>
</evidence>
<dbReference type="InterPro" id="IPR040980">
    <property type="entry name" value="SWI2_SNF2"/>
</dbReference>
<keyword evidence="13" id="KW-1185">Reference proteome</keyword>
<evidence type="ECO:0000259" key="11">
    <source>
        <dbReference type="PROSITE" id="PS51192"/>
    </source>
</evidence>
<dbReference type="CDD" id="cd22332">
    <property type="entry name" value="HsdR_N"/>
    <property type="match status" value="1"/>
</dbReference>
<dbReference type="AlphaFoldDB" id="A0A656HGN2"/>
<dbReference type="SUPFAM" id="SSF52540">
    <property type="entry name" value="P-loop containing nucleoside triphosphate hydrolases"/>
    <property type="match status" value="2"/>
</dbReference>